<name>A0A1I5MEG4_9BACT</name>
<accession>A0A1I5MEG4</accession>
<sequence>MLHIATPLFRYEYLEQIYESIPKNEDIIWHISKIKERPALTFDFLADPRVRVYECDCLDTDTVTKRNVIFDQIKDGYFCLLDDDTVFEQEMYNVYKSFSEKQFKGMVIGAQKFSSGKIRLKPTYPHNGTFKLTIDTGMILSNFTVLNKVRWEFSETIPNDAHFWYRCYQFYGKELTILIPDTISLYNKFAPFTRIKKQIFGRQIRFEIQNIVIFRIIILISSILNFFRRLFGIKRTFKFP</sequence>
<dbReference type="Proteomes" id="UP000199306">
    <property type="component" value="Unassembled WGS sequence"/>
</dbReference>
<proteinExistence type="predicted"/>
<keyword evidence="3" id="KW-1185">Reference proteome</keyword>
<dbReference type="STRING" id="1079859.SAMN04515674_101269"/>
<protein>
    <recommendedName>
        <fullName evidence="4">Glycosyl transferase family 2</fullName>
    </recommendedName>
</protein>
<evidence type="ECO:0000313" key="2">
    <source>
        <dbReference type="EMBL" id="SFP07994.1"/>
    </source>
</evidence>
<keyword evidence="1" id="KW-1133">Transmembrane helix</keyword>
<evidence type="ECO:0000313" key="3">
    <source>
        <dbReference type="Proteomes" id="UP000199306"/>
    </source>
</evidence>
<reference evidence="2 3" key="1">
    <citation type="submission" date="2016-10" db="EMBL/GenBank/DDBJ databases">
        <authorList>
            <person name="de Groot N.N."/>
        </authorList>
    </citation>
    <scope>NUCLEOTIDE SEQUENCE [LARGE SCALE GENOMIC DNA]</scope>
    <source>
        <strain evidence="3">E92,LMG 26720,CCM 7988</strain>
    </source>
</reference>
<feature type="transmembrane region" description="Helical" evidence="1">
    <location>
        <begin position="212"/>
        <end position="231"/>
    </location>
</feature>
<dbReference type="Gene3D" id="3.90.550.10">
    <property type="entry name" value="Spore Coat Polysaccharide Biosynthesis Protein SpsA, Chain A"/>
    <property type="match status" value="1"/>
</dbReference>
<gene>
    <name evidence="2" type="ORF">SAMN04515674_101269</name>
</gene>
<organism evidence="2 3">
    <name type="scientific">Pseudarcicella hirudinis</name>
    <dbReference type="NCBI Taxonomy" id="1079859"/>
    <lineage>
        <taxon>Bacteria</taxon>
        <taxon>Pseudomonadati</taxon>
        <taxon>Bacteroidota</taxon>
        <taxon>Cytophagia</taxon>
        <taxon>Cytophagales</taxon>
        <taxon>Flectobacillaceae</taxon>
        <taxon>Pseudarcicella</taxon>
    </lineage>
</organism>
<evidence type="ECO:0008006" key="4">
    <source>
        <dbReference type="Google" id="ProtNLM"/>
    </source>
</evidence>
<keyword evidence="1" id="KW-0812">Transmembrane</keyword>
<evidence type="ECO:0000256" key="1">
    <source>
        <dbReference type="SAM" id="Phobius"/>
    </source>
</evidence>
<dbReference type="InterPro" id="IPR029044">
    <property type="entry name" value="Nucleotide-diphossugar_trans"/>
</dbReference>
<dbReference type="AlphaFoldDB" id="A0A1I5MEG4"/>
<dbReference type="RefSeq" id="WP_092010947.1">
    <property type="nucleotide sequence ID" value="NZ_FOXH01000001.1"/>
</dbReference>
<dbReference type="OrthoDB" id="956090at2"/>
<dbReference type="SUPFAM" id="SSF53448">
    <property type="entry name" value="Nucleotide-diphospho-sugar transferases"/>
    <property type="match status" value="1"/>
</dbReference>
<keyword evidence="1" id="KW-0472">Membrane</keyword>
<dbReference type="EMBL" id="FOXH01000001">
    <property type="protein sequence ID" value="SFP07994.1"/>
    <property type="molecule type" value="Genomic_DNA"/>
</dbReference>